<reference evidence="1 2" key="1">
    <citation type="submission" date="2018-05" db="EMBL/GenBank/DDBJ databases">
        <title>Freshwater and sediment microbial communities from various areas in North America, analyzing microbe dynamics in response to fracking.</title>
        <authorList>
            <person name="Lamendella R."/>
        </authorList>
    </citation>
    <scope>NUCLEOTIDE SEQUENCE [LARGE SCALE GENOMIC DNA]</scope>
    <source>
        <strain evidence="1 2">67</strain>
    </source>
</reference>
<sequence length="43" mass="5241">MNFILRVSNNLIKQVLFMELNFYEEMMEAPPMTGELQVFVFYY</sequence>
<accession>A0A318FH60</accession>
<name>A0A318FH60_KLEOX</name>
<gene>
    <name evidence="1" type="ORF">DET57_11960</name>
</gene>
<protein>
    <submittedName>
        <fullName evidence="1">Uncharacterized protein</fullName>
    </submittedName>
</protein>
<comment type="caution">
    <text evidence="1">The sequence shown here is derived from an EMBL/GenBank/DDBJ whole genome shotgun (WGS) entry which is preliminary data.</text>
</comment>
<proteinExistence type="predicted"/>
<dbReference type="AlphaFoldDB" id="A0A318FH60"/>
<dbReference type="Proteomes" id="UP000247485">
    <property type="component" value="Unassembled WGS sequence"/>
</dbReference>
<organism evidence="1 2">
    <name type="scientific">Klebsiella oxytoca</name>
    <dbReference type="NCBI Taxonomy" id="571"/>
    <lineage>
        <taxon>Bacteria</taxon>
        <taxon>Pseudomonadati</taxon>
        <taxon>Pseudomonadota</taxon>
        <taxon>Gammaproteobacteria</taxon>
        <taxon>Enterobacterales</taxon>
        <taxon>Enterobacteriaceae</taxon>
        <taxon>Klebsiella/Raoultella group</taxon>
        <taxon>Klebsiella</taxon>
    </lineage>
</organism>
<evidence type="ECO:0000313" key="2">
    <source>
        <dbReference type="Proteomes" id="UP000247485"/>
    </source>
</evidence>
<evidence type="ECO:0000313" key="1">
    <source>
        <dbReference type="EMBL" id="PXW39575.1"/>
    </source>
</evidence>
<dbReference type="EMBL" id="QJJG01000019">
    <property type="protein sequence ID" value="PXW39575.1"/>
    <property type="molecule type" value="Genomic_DNA"/>
</dbReference>